<keyword evidence="2" id="KW-1185">Reference proteome</keyword>
<dbReference type="EMBL" id="BMKX01000005">
    <property type="protein sequence ID" value="GGJ63949.1"/>
    <property type="molecule type" value="Genomic_DNA"/>
</dbReference>
<protein>
    <submittedName>
        <fullName evidence="1">Uncharacterized protein</fullName>
    </submittedName>
</protein>
<name>A0ABQ2DM94_9MICC</name>
<proteinExistence type="predicted"/>
<evidence type="ECO:0000313" key="1">
    <source>
        <dbReference type="EMBL" id="GGJ63949.1"/>
    </source>
</evidence>
<comment type="caution">
    <text evidence="1">The sequence shown here is derived from an EMBL/GenBank/DDBJ whole genome shotgun (WGS) entry which is preliminary data.</text>
</comment>
<gene>
    <name evidence="1" type="ORF">GCM10007173_23620</name>
</gene>
<accession>A0ABQ2DM94</accession>
<dbReference type="Proteomes" id="UP000606115">
    <property type="component" value="Unassembled WGS sequence"/>
</dbReference>
<evidence type="ECO:0000313" key="2">
    <source>
        <dbReference type="Proteomes" id="UP000606115"/>
    </source>
</evidence>
<sequence length="92" mass="9721">MQHHADPRTKVGVVAKGILAEQFNRSTLGSQKALSAGERGGLAGTIRAQKGCDLAGEGFEGDGIQDPEHAIIQRRNRSQILAQLTNNEAGSN</sequence>
<reference evidence="2" key="1">
    <citation type="journal article" date="2019" name="Int. J. Syst. Evol. Microbiol.">
        <title>The Global Catalogue of Microorganisms (GCM) 10K type strain sequencing project: providing services to taxonomists for standard genome sequencing and annotation.</title>
        <authorList>
            <consortium name="The Broad Institute Genomics Platform"/>
            <consortium name="The Broad Institute Genome Sequencing Center for Infectious Disease"/>
            <person name="Wu L."/>
            <person name="Ma J."/>
        </authorList>
    </citation>
    <scope>NUCLEOTIDE SEQUENCE [LARGE SCALE GENOMIC DNA]</scope>
    <source>
        <strain evidence="2">CGMCC 1.3685</strain>
    </source>
</reference>
<organism evidence="1 2">
    <name type="scientific">Glutamicibacter ardleyensis</name>
    <dbReference type="NCBI Taxonomy" id="225894"/>
    <lineage>
        <taxon>Bacteria</taxon>
        <taxon>Bacillati</taxon>
        <taxon>Actinomycetota</taxon>
        <taxon>Actinomycetes</taxon>
        <taxon>Micrococcales</taxon>
        <taxon>Micrococcaceae</taxon>
        <taxon>Glutamicibacter</taxon>
    </lineage>
</organism>